<protein>
    <submittedName>
        <fullName evidence="7">O-antigen polymerase</fullName>
    </submittedName>
</protein>
<accession>A0AAX3G0D4</accession>
<dbReference type="RefSeq" id="WP_102675935.1">
    <property type="nucleotide sequence ID" value="NZ_CP118137.1"/>
</dbReference>
<gene>
    <name evidence="7" type="ORF">NCTC7357_04240</name>
</gene>
<dbReference type="Proteomes" id="UP000277437">
    <property type="component" value="Chromosome"/>
</dbReference>
<feature type="transmembrane region" description="Helical" evidence="5">
    <location>
        <begin position="155"/>
        <end position="174"/>
    </location>
</feature>
<feature type="transmembrane region" description="Helical" evidence="5">
    <location>
        <begin position="227"/>
        <end position="243"/>
    </location>
</feature>
<feature type="transmembrane region" description="Helical" evidence="5">
    <location>
        <begin position="204"/>
        <end position="220"/>
    </location>
</feature>
<name>A0AAX3G0D4_9PSED</name>
<dbReference type="EMBL" id="LR134334">
    <property type="protein sequence ID" value="VEF75896.1"/>
    <property type="molecule type" value="Genomic_DNA"/>
</dbReference>
<dbReference type="InterPro" id="IPR007016">
    <property type="entry name" value="O-antigen_ligase-rel_domated"/>
</dbReference>
<organism evidence="7 8">
    <name type="scientific">Pseudomonas chlororaphis</name>
    <dbReference type="NCBI Taxonomy" id="587753"/>
    <lineage>
        <taxon>Bacteria</taxon>
        <taxon>Pseudomonadati</taxon>
        <taxon>Pseudomonadota</taxon>
        <taxon>Gammaproteobacteria</taxon>
        <taxon>Pseudomonadales</taxon>
        <taxon>Pseudomonadaceae</taxon>
        <taxon>Pseudomonas</taxon>
    </lineage>
</organism>
<keyword evidence="2 5" id="KW-0812">Transmembrane</keyword>
<dbReference type="Pfam" id="PF04932">
    <property type="entry name" value="Wzy_C"/>
    <property type="match status" value="1"/>
</dbReference>
<evidence type="ECO:0000256" key="3">
    <source>
        <dbReference type="ARBA" id="ARBA00022989"/>
    </source>
</evidence>
<feature type="transmembrane region" description="Helical" evidence="5">
    <location>
        <begin position="93"/>
        <end position="110"/>
    </location>
</feature>
<evidence type="ECO:0000313" key="8">
    <source>
        <dbReference type="Proteomes" id="UP000277437"/>
    </source>
</evidence>
<feature type="transmembrane region" description="Helical" evidence="5">
    <location>
        <begin position="359"/>
        <end position="376"/>
    </location>
</feature>
<evidence type="ECO:0000256" key="1">
    <source>
        <dbReference type="ARBA" id="ARBA00004141"/>
    </source>
</evidence>
<evidence type="ECO:0000256" key="2">
    <source>
        <dbReference type="ARBA" id="ARBA00022692"/>
    </source>
</evidence>
<feature type="transmembrane region" description="Helical" evidence="5">
    <location>
        <begin position="329"/>
        <end position="347"/>
    </location>
</feature>
<keyword evidence="3 5" id="KW-1133">Transmembrane helix</keyword>
<feature type="domain" description="O-antigen ligase-related" evidence="6">
    <location>
        <begin position="189"/>
        <end position="312"/>
    </location>
</feature>
<reference evidence="7 8" key="1">
    <citation type="submission" date="2018-12" db="EMBL/GenBank/DDBJ databases">
        <authorList>
            <consortium name="Pathogen Informatics"/>
        </authorList>
    </citation>
    <scope>NUCLEOTIDE SEQUENCE [LARGE SCALE GENOMIC DNA]</scope>
    <source>
        <strain evidence="7 8">NCTC7357</strain>
    </source>
</reference>
<feature type="transmembrane region" description="Helical" evidence="5">
    <location>
        <begin position="7"/>
        <end position="25"/>
    </location>
</feature>
<dbReference type="GO" id="GO:0016020">
    <property type="term" value="C:membrane"/>
    <property type="evidence" value="ECO:0007669"/>
    <property type="project" value="UniProtKB-SubCell"/>
</dbReference>
<evidence type="ECO:0000256" key="5">
    <source>
        <dbReference type="SAM" id="Phobius"/>
    </source>
</evidence>
<feature type="transmembrane region" description="Helical" evidence="5">
    <location>
        <begin position="122"/>
        <end position="140"/>
    </location>
</feature>
<feature type="transmembrane region" description="Helical" evidence="5">
    <location>
        <begin position="295"/>
        <end position="317"/>
    </location>
</feature>
<feature type="transmembrane region" description="Helical" evidence="5">
    <location>
        <begin position="62"/>
        <end position="81"/>
    </location>
</feature>
<dbReference type="PANTHER" id="PTHR37422">
    <property type="entry name" value="TEICHURONIC ACID BIOSYNTHESIS PROTEIN TUAE"/>
    <property type="match status" value="1"/>
</dbReference>
<keyword evidence="4 5" id="KW-0472">Membrane</keyword>
<feature type="transmembrane region" description="Helical" evidence="5">
    <location>
        <begin position="181"/>
        <end position="198"/>
    </location>
</feature>
<dbReference type="AlphaFoldDB" id="A0AAX3G0D4"/>
<comment type="subcellular location">
    <subcellularLocation>
        <location evidence="1">Membrane</location>
        <topology evidence="1">Multi-pass membrane protein</topology>
    </subcellularLocation>
</comment>
<evidence type="ECO:0000256" key="4">
    <source>
        <dbReference type="ARBA" id="ARBA00023136"/>
    </source>
</evidence>
<evidence type="ECO:0000259" key="6">
    <source>
        <dbReference type="Pfam" id="PF04932"/>
    </source>
</evidence>
<evidence type="ECO:0000313" key="7">
    <source>
        <dbReference type="EMBL" id="VEF75896.1"/>
    </source>
</evidence>
<sequence>MQATRWAQVWMTIGLLWFLLAIALAPTNKLYQQGLVAFLWLPAMILAWSARERLIEWWRAQSWLGLALLGLAIWGLISLLWTQAPDPSREAKRLLYITVFLLFFPVFANARPERVIRVMQWGGLGLAVTALMAIIQFYWINGNVWWARLVGLGELAHPILGGYVIGLAAIWLLHWVPRTRGLQAVWLVALAVLGGFVVLCQSRGAALALFLTVLAMPIWCRDRASRIFAAAALLLAMLAFWFLEPLVLARGVSFRPQILMASLQMIAEHPWTGLGLGSSYNVSAEGFSFDHAHNLFTHIAIELGIPGLLLWIVAWFAVLREAWRARESLYGRGVIGIWLFSFLAMQFDAASLTGTPRAEWFISWLPIGLATVLVWARGGHTGCDKIRVPPKQ</sequence>
<dbReference type="InterPro" id="IPR051533">
    <property type="entry name" value="WaaL-like"/>
</dbReference>
<proteinExistence type="predicted"/>
<feature type="transmembrane region" description="Helical" evidence="5">
    <location>
        <begin position="31"/>
        <end position="50"/>
    </location>
</feature>
<dbReference type="PANTHER" id="PTHR37422:SF13">
    <property type="entry name" value="LIPOPOLYSACCHARIDE BIOSYNTHESIS PROTEIN PA4999-RELATED"/>
    <property type="match status" value="1"/>
</dbReference>